<proteinExistence type="predicted"/>
<evidence type="ECO:0008006" key="3">
    <source>
        <dbReference type="Google" id="ProtNLM"/>
    </source>
</evidence>
<comment type="caution">
    <text evidence="1">The sequence shown here is derived from an EMBL/GenBank/DDBJ whole genome shotgun (WGS) entry which is preliminary data.</text>
</comment>
<reference evidence="1" key="1">
    <citation type="submission" date="2021-11" db="EMBL/GenBank/DDBJ databases">
        <title>Genome sequence.</title>
        <authorList>
            <person name="Sun Q."/>
        </authorList>
    </citation>
    <scope>NUCLEOTIDE SEQUENCE</scope>
    <source>
        <strain evidence="1">JC740</strain>
    </source>
</reference>
<dbReference type="EMBL" id="JAJKFW010000023">
    <property type="protein sequence ID" value="MCC9643140.1"/>
    <property type="molecule type" value="Genomic_DNA"/>
</dbReference>
<protein>
    <recommendedName>
        <fullName evidence="3">C2H2-type domain-containing protein</fullName>
    </recommendedName>
</protein>
<dbReference type="RefSeq" id="WP_230274081.1">
    <property type="nucleotide sequence ID" value="NZ_JAJKFW010000023.1"/>
</dbReference>
<dbReference type="Proteomes" id="UP001430306">
    <property type="component" value="Unassembled WGS sequence"/>
</dbReference>
<name>A0ABS8NHX2_9BACT</name>
<accession>A0ABS8NHX2</accession>
<sequence>MIHYTCDRCRQEIDPTQSSRYTILIEVQRSEEEWNDDEAIDHLDALHQAIEADVADGHDLPEIMEHDIAMPRAEADEDCLGVEEPAELHDDSIATGEVVTQSFDLCESCYRRYRSNPLGRERNLKLHFSDN</sequence>
<keyword evidence="2" id="KW-1185">Reference proteome</keyword>
<evidence type="ECO:0000313" key="1">
    <source>
        <dbReference type="EMBL" id="MCC9643140.1"/>
    </source>
</evidence>
<gene>
    <name evidence="1" type="ORF">LOC71_12715</name>
</gene>
<organism evidence="1 2">
    <name type="scientific">Rhodopirellula halodulae</name>
    <dbReference type="NCBI Taxonomy" id="2894198"/>
    <lineage>
        <taxon>Bacteria</taxon>
        <taxon>Pseudomonadati</taxon>
        <taxon>Planctomycetota</taxon>
        <taxon>Planctomycetia</taxon>
        <taxon>Pirellulales</taxon>
        <taxon>Pirellulaceae</taxon>
        <taxon>Rhodopirellula</taxon>
    </lineage>
</organism>
<evidence type="ECO:0000313" key="2">
    <source>
        <dbReference type="Proteomes" id="UP001430306"/>
    </source>
</evidence>